<accession>A0A8K0XYE4</accession>
<dbReference type="EMBL" id="JAEPBH010000007">
    <property type="protein sequence ID" value="MBK4714469.1"/>
    <property type="molecule type" value="Genomic_DNA"/>
</dbReference>
<keyword evidence="1" id="KW-0732">Signal</keyword>
<dbReference type="InterPro" id="IPR025727">
    <property type="entry name" value="YbfN-like"/>
</dbReference>
<dbReference type="Proteomes" id="UP000659047">
    <property type="component" value="Unassembled WGS sequence"/>
</dbReference>
<organism evidence="2 3">
    <name type="scientific">Tenebrionibacter intestinalis</name>
    <dbReference type="NCBI Taxonomy" id="2799638"/>
    <lineage>
        <taxon>Bacteria</taxon>
        <taxon>Pseudomonadati</taxon>
        <taxon>Pseudomonadota</taxon>
        <taxon>Gammaproteobacteria</taxon>
        <taxon>Enterobacterales</taxon>
        <taxon>Enterobacteriaceae</taxon>
        <taxon>Tenebrionibacter/Tenebrionicola group</taxon>
        <taxon>Tenebrionibacter</taxon>
    </lineage>
</organism>
<dbReference type="AlphaFoldDB" id="A0A8K0XYE4"/>
<dbReference type="Pfam" id="PF13982">
    <property type="entry name" value="YbfN"/>
    <property type="match status" value="1"/>
</dbReference>
<protein>
    <submittedName>
        <fullName evidence="2">Lipoprotein</fullName>
    </submittedName>
</protein>
<comment type="caution">
    <text evidence="2">The sequence shown here is derived from an EMBL/GenBank/DDBJ whole genome shotgun (WGS) entry which is preliminary data.</text>
</comment>
<gene>
    <name evidence="2" type="ORF">JJB97_03780</name>
</gene>
<evidence type="ECO:0000313" key="3">
    <source>
        <dbReference type="Proteomes" id="UP000659047"/>
    </source>
</evidence>
<name>A0A8K0XYE4_9ENTR</name>
<dbReference type="RefSeq" id="WP_238712473.1">
    <property type="nucleotide sequence ID" value="NZ_JAEPBH010000007.1"/>
</dbReference>
<keyword evidence="2" id="KW-0449">Lipoprotein</keyword>
<feature type="signal peptide" evidence="1">
    <location>
        <begin position="1"/>
        <end position="22"/>
    </location>
</feature>
<keyword evidence="3" id="KW-1185">Reference proteome</keyword>
<feature type="chain" id="PRO_5035456970" evidence="1">
    <location>
        <begin position="23"/>
        <end position="108"/>
    </location>
</feature>
<dbReference type="PROSITE" id="PS51257">
    <property type="entry name" value="PROKAR_LIPOPROTEIN"/>
    <property type="match status" value="1"/>
</dbReference>
<evidence type="ECO:0000256" key="1">
    <source>
        <dbReference type="SAM" id="SignalP"/>
    </source>
</evidence>
<proteinExistence type="predicted"/>
<evidence type="ECO:0000313" key="2">
    <source>
        <dbReference type="EMBL" id="MBK4714469.1"/>
    </source>
</evidence>
<reference evidence="2" key="1">
    <citation type="submission" date="2021-01" db="EMBL/GenBank/DDBJ databases">
        <title>Intestinitalea alba gen. nov., sp. nov., a novel genus of the family Enterobacteriaceae, isolated from the gut of the plastic-eating mealworm Tenebrio molitor L.</title>
        <authorList>
            <person name="Yang Y."/>
        </authorList>
    </citation>
    <scope>NUCLEOTIDE SEQUENCE</scope>
    <source>
        <strain evidence="2">BIT-L3</strain>
    </source>
</reference>
<sequence length="108" mass="11777">MKKILVIALAVLGLSACSRSQAPREDVRLKQAWETCIQAAQGAPEKLKACESMPKAAEKAKQDAANERKETIAPAQYQQCIQARKSGNDRAAATVCEKIWQQSHATNP</sequence>